<organism evidence="1 2">
    <name type="scientific">Ostreobium quekettii</name>
    <dbReference type="NCBI Taxonomy" id="121088"/>
    <lineage>
        <taxon>Eukaryota</taxon>
        <taxon>Viridiplantae</taxon>
        <taxon>Chlorophyta</taxon>
        <taxon>core chlorophytes</taxon>
        <taxon>Ulvophyceae</taxon>
        <taxon>TCBD clade</taxon>
        <taxon>Bryopsidales</taxon>
        <taxon>Ostreobineae</taxon>
        <taxon>Ostreobiaceae</taxon>
        <taxon>Ostreobium</taxon>
    </lineage>
</organism>
<dbReference type="AlphaFoldDB" id="A0A8S1ISG1"/>
<comment type="caution">
    <text evidence="1">The sequence shown here is derived from an EMBL/GenBank/DDBJ whole genome shotgun (WGS) entry which is preliminary data.</text>
</comment>
<dbReference type="EMBL" id="CAJHUC010000624">
    <property type="protein sequence ID" value="CAD7697190.1"/>
    <property type="molecule type" value="Genomic_DNA"/>
</dbReference>
<evidence type="ECO:0000313" key="1">
    <source>
        <dbReference type="EMBL" id="CAD7697190.1"/>
    </source>
</evidence>
<keyword evidence="2" id="KW-1185">Reference proteome</keyword>
<reference evidence="1" key="1">
    <citation type="submission" date="2020-12" db="EMBL/GenBank/DDBJ databases">
        <authorList>
            <person name="Iha C."/>
        </authorList>
    </citation>
    <scope>NUCLEOTIDE SEQUENCE</scope>
</reference>
<dbReference type="Proteomes" id="UP000708148">
    <property type="component" value="Unassembled WGS sequence"/>
</dbReference>
<proteinExistence type="predicted"/>
<sequence length="189" mass="20500">MASQRLNHVAKSPDCLTFARRVGGCVYGLPATCSPLSGKGPGCSEGWHQHRAERALPVVGLAAASASPTFTTPVLHGAVRNWWVAGAVQTHGWLHLWLTRCVPSMRFEMDRLMVEKVVASSLSLSEWKRSVRVGVLLSGFDGLLEDVKLWLRRAHLPETSVSAIAQARRSCRFNAEVSAVAALPTCTEA</sequence>
<accession>A0A8S1ISG1</accession>
<gene>
    <name evidence="1" type="ORF">OSTQU699_LOCUS2551</name>
</gene>
<evidence type="ECO:0000313" key="2">
    <source>
        <dbReference type="Proteomes" id="UP000708148"/>
    </source>
</evidence>
<protein>
    <submittedName>
        <fullName evidence="1">Uncharacterized protein</fullName>
    </submittedName>
</protein>
<name>A0A8S1ISG1_9CHLO</name>